<gene>
    <name evidence="2" type="ORF">BGC33_04845</name>
</gene>
<reference evidence="3" key="1">
    <citation type="submission" date="2016-09" db="EMBL/GenBank/DDBJ databases">
        <title>Genome Sequence of Bathymodiolus thermophilus sulfur-oxidizing gill endosymbiont.</title>
        <authorList>
            <person name="Ponnudurai R."/>
            <person name="Kleiner M."/>
            <person name="Sayavedra L."/>
            <person name="Thuermer A."/>
            <person name="Felbeck H."/>
            <person name="Schlueter R."/>
            <person name="Schweder T."/>
            <person name="Markert S."/>
        </authorList>
    </citation>
    <scope>NUCLEOTIDE SEQUENCE [LARGE SCALE GENOMIC DNA]</scope>
    <source>
        <strain evidence="3">BAT/CrabSpa'14</strain>
    </source>
</reference>
<feature type="domain" description="IrrE N-terminal-like" evidence="1">
    <location>
        <begin position="62"/>
        <end position="157"/>
    </location>
</feature>
<organism evidence="2 3">
    <name type="scientific">Bathymodiolus thermophilus thioautotrophic gill symbiont</name>
    <dbReference type="NCBI Taxonomy" id="2360"/>
    <lineage>
        <taxon>Bacteria</taxon>
        <taxon>Pseudomonadati</taxon>
        <taxon>Pseudomonadota</taxon>
        <taxon>Gammaproteobacteria</taxon>
        <taxon>sulfur-oxidizing symbionts</taxon>
    </lineage>
</organism>
<dbReference type="RefSeq" id="WP_071564051.1">
    <property type="nucleotide sequence ID" value="NZ_MIQH01000477.1"/>
</dbReference>
<evidence type="ECO:0000259" key="1">
    <source>
        <dbReference type="Pfam" id="PF06114"/>
    </source>
</evidence>
<dbReference type="Gene3D" id="1.10.10.2910">
    <property type="match status" value="1"/>
</dbReference>
<dbReference type="AlphaFoldDB" id="A0A1J5TXE9"/>
<comment type="caution">
    <text evidence="2">The sequence shown here is derived from an EMBL/GenBank/DDBJ whole genome shotgun (WGS) entry which is preliminary data.</text>
</comment>
<dbReference type="OrthoDB" id="9794834at2"/>
<dbReference type="InterPro" id="IPR052345">
    <property type="entry name" value="Rad_response_metalloprotease"/>
</dbReference>
<dbReference type="Pfam" id="PF06114">
    <property type="entry name" value="Peptidase_M78"/>
    <property type="match status" value="1"/>
</dbReference>
<dbReference type="PANTHER" id="PTHR43236:SF1">
    <property type="entry name" value="BLL7220 PROTEIN"/>
    <property type="match status" value="1"/>
</dbReference>
<evidence type="ECO:0000313" key="3">
    <source>
        <dbReference type="Proteomes" id="UP000182798"/>
    </source>
</evidence>
<sequence length="174" mass="20239">MDENTERIGNITLRSRALRLLEDVGSDLNIADLKAVIDKYGFTYHEFTPTKENATLLGAVQYEDKKIYVNKHMPSNERNFTLAHEIGHIVLHPQQNHTDFRRLAQEKDIKESEANVFAYELLMPLPKFIRVYKQHNGDVVSIAEEFFVPEKCVGRRIDFLKKQISNKNIYDFIG</sequence>
<evidence type="ECO:0000313" key="2">
    <source>
        <dbReference type="EMBL" id="OIR24892.1"/>
    </source>
</evidence>
<name>A0A1J5TXE9_9GAMM</name>
<accession>A0A1J5TXE9</accession>
<dbReference type="InterPro" id="IPR010359">
    <property type="entry name" value="IrrE_HExxH"/>
</dbReference>
<protein>
    <recommendedName>
        <fullName evidence="1">IrrE N-terminal-like domain-containing protein</fullName>
    </recommendedName>
</protein>
<proteinExistence type="predicted"/>
<dbReference type="Proteomes" id="UP000182798">
    <property type="component" value="Unassembled WGS sequence"/>
</dbReference>
<dbReference type="EMBL" id="MIQH01000477">
    <property type="protein sequence ID" value="OIR24892.1"/>
    <property type="molecule type" value="Genomic_DNA"/>
</dbReference>
<dbReference type="PANTHER" id="PTHR43236">
    <property type="entry name" value="ANTITOXIN HIGA1"/>
    <property type="match status" value="1"/>
</dbReference>